<reference evidence="16" key="1">
    <citation type="submission" date="2020-10" db="EMBL/GenBank/DDBJ databases">
        <authorList>
            <person name="Han B."/>
            <person name="Lu T."/>
            <person name="Zhao Q."/>
            <person name="Huang X."/>
            <person name="Zhao Y."/>
        </authorList>
    </citation>
    <scope>NUCLEOTIDE SEQUENCE</scope>
</reference>
<comment type="cofactor">
    <cofactor evidence="10">
        <name>Ca(2+)</name>
        <dbReference type="ChEBI" id="CHEBI:29108"/>
    </cofactor>
    <text evidence="10">Binds 2 calcium ions per subunit.</text>
</comment>
<comment type="caution">
    <text evidence="16">The sequence shown here is derived from an EMBL/GenBank/DDBJ whole genome shotgun (WGS) entry which is preliminary data.</text>
</comment>
<comment type="subcellular location">
    <subcellularLocation>
        <location evidence="2">Secreted</location>
    </subcellularLocation>
</comment>
<feature type="chain" id="PRO_5032920526" description="Plant heme peroxidase family profile domain-containing protein" evidence="14">
    <location>
        <begin position="26"/>
        <end position="338"/>
    </location>
</feature>
<keyword evidence="6 10" id="KW-0106">Calcium</keyword>
<comment type="cofactor">
    <cofactor evidence="10">
        <name>heme b</name>
        <dbReference type="ChEBI" id="CHEBI:60344"/>
    </cofactor>
    <text evidence="10">Binds 1 heme b (iron(II)-protoporphyrin IX) group per subunit.</text>
</comment>
<feature type="binding site" evidence="10">
    <location>
        <position position="209"/>
    </location>
    <ligand>
        <name>Ca(2+)</name>
        <dbReference type="ChEBI" id="CHEBI:29108"/>
        <label>2</label>
    </ligand>
</feature>
<gene>
    <name evidence="16" type="ORF">NCGR_LOCUS11952</name>
</gene>
<keyword evidence="17" id="KW-1185">Reference proteome</keyword>
<feature type="region of interest" description="Disordered" evidence="13">
    <location>
        <begin position="60"/>
        <end position="80"/>
    </location>
</feature>
<comment type="similarity">
    <text evidence="12">Belongs to the peroxidase family.</text>
</comment>
<feature type="disulfide bond" evidence="11">
    <location>
        <begin position="169"/>
        <end position="197"/>
    </location>
</feature>
<accession>A0A811N9S9</accession>
<dbReference type="PROSITE" id="PS50873">
    <property type="entry name" value="PEROXIDASE_4"/>
    <property type="match status" value="1"/>
</dbReference>
<evidence type="ECO:0000256" key="8">
    <source>
        <dbReference type="ARBA" id="ARBA00023004"/>
    </source>
</evidence>
<dbReference type="PANTHER" id="PTHR31517">
    <property type="match status" value="1"/>
</dbReference>
<evidence type="ECO:0000259" key="15">
    <source>
        <dbReference type="PROSITE" id="PS50873"/>
    </source>
</evidence>
<evidence type="ECO:0000256" key="2">
    <source>
        <dbReference type="ARBA" id="ARBA00004613"/>
    </source>
</evidence>
<dbReference type="GO" id="GO:0042744">
    <property type="term" value="P:hydrogen peroxide catabolic process"/>
    <property type="evidence" value="ECO:0007669"/>
    <property type="project" value="UniProtKB-KW"/>
</dbReference>
<organism evidence="16 17">
    <name type="scientific">Miscanthus lutarioriparius</name>
    <dbReference type="NCBI Taxonomy" id="422564"/>
    <lineage>
        <taxon>Eukaryota</taxon>
        <taxon>Viridiplantae</taxon>
        <taxon>Streptophyta</taxon>
        <taxon>Embryophyta</taxon>
        <taxon>Tracheophyta</taxon>
        <taxon>Spermatophyta</taxon>
        <taxon>Magnoliopsida</taxon>
        <taxon>Liliopsida</taxon>
        <taxon>Poales</taxon>
        <taxon>Poaceae</taxon>
        <taxon>PACMAD clade</taxon>
        <taxon>Panicoideae</taxon>
        <taxon>Andropogonodae</taxon>
        <taxon>Andropogoneae</taxon>
        <taxon>Saccharinae</taxon>
        <taxon>Miscanthus</taxon>
    </lineage>
</organism>
<keyword evidence="7" id="KW-0560">Oxidoreductase</keyword>
<evidence type="ECO:0000256" key="12">
    <source>
        <dbReference type="RuleBase" id="RU004241"/>
    </source>
</evidence>
<dbReference type="Pfam" id="PF00141">
    <property type="entry name" value="peroxidase"/>
    <property type="match status" value="1"/>
</dbReference>
<evidence type="ECO:0000313" key="17">
    <source>
        <dbReference type="Proteomes" id="UP000604825"/>
    </source>
</evidence>
<feature type="binding site" description="axial binding residue" evidence="10">
    <location>
        <position position="162"/>
    </location>
    <ligand>
        <name>heme b</name>
        <dbReference type="ChEBI" id="CHEBI:60344"/>
    </ligand>
    <ligandPart>
        <name>Fe</name>
        <dbReference type="ChEBI" id="CHEBI:18248"/>
    </ligandPart>
</feature>
<evidence type="ECO:0000256" key="7">
    <source>
        <dbReference type="ARBA" id="ARBA00023002"/>
    </source>
</evidence>
<dbReference type="PRINTS" id="PR00458">
    <property type="entry name" value="PEROXIDASE"/>
</dbReference>
<dbReference type="EMBL" id="CAJGYO010000003">
    <property type="protein sequence ID" value="CAD6218020.1"/>
    <property type="molecule type" value="Genomic_DNA"/>
</dbReference>
<dbReference type="AlphaFoldDB" id="A0A811N9S9"/>
<sequence>MRTPRAVSFLALSGLLLLLAVSVAATGYGGDGANSPGGNGYAGGHDAAAGSKGYGSGGASHGEKGYAGGHDAHQAGSNGYGGGGGSDGAAAVSNGGQEGSYKVPAYQESVAGLDERYYEKSCPKMEEIVGTAVMKAVKADETLAASIIRLFFHDFAVGVRAHTIGRATCGAVRPGLLGRLKAGTLNWQYGDFLQRKCVAGGDAEYVELDGETPTAFDNQYYKNLLHGKGLLDTDQKLLADSRTGGFVRSYADQKSQAFVGQFAQSMRRLGEVQANAFLLAPKDVRQRRPVQKLRLQMLGRWHENIDEWISTAIAKWDVEDFELVVDGYCLYYDLKQLN</sequence>
<evidence type="ECO:0000256" key="14">
    <source>
        <dbReference type="SAM" id="SignalP"/>
    </source>
</evidence>
<dbReference type="InterPro" id="IPR010255">
    <property type="entry name" value="Haem_peroxidase_sf"/>
</dbReference>
<dbReference type="GO" id="GO:0140825">
    <property type="term" value="F:lactoperoxidase activity"/>
    <property type="evidence" value="ECO:0007669"/>
    <property type="project" value="UniProtKB-EC"/>
</dbReference>
<dbReference type="SUPFAM" id="SSF48113">
    <property type="entry name" value="Heme-dependent peroxidases"/>
    <property type="match status" value="1"/>
</dbReference>
<dbReference type="InterPro" id="IPR002016">
    <property type="entry name" value="Haem_peroxidase"/>
</dbReference>
<comment type="catalytic activity">
    <reaction evidence="1">
        <text>2 a phenolic donor + H2O2 = 2 a phenolic radical donor + 2 H2O</text>
        <dbReference type="Rhea" id="RHEA:56136"/>
        <dbReference type="ChEBI" id="CHEBI:15377"/>
        <dbReference type="ChEBI" id="CHEBI:16240"/>
        <dbReference type="ChEBI" id="CHEBI:139520"/>
        <dbReference type="ChEBI" id="CHEBI:139521"/>
        <dbReference type="EC" id="1.11.1.7"/>
    </reaction>
</comment>
<evidence type="ECO:0000256" key="1">
    <source>
        <dbReference type="ARBA" id="ARBA00000189"/>
    </source>
</evidence>
<keyword evidence="8 10" id="KW-0408">Iron</keyword>
<feature type="signal peptide" evidence="14">
    <location>
        <begin position="1"/>
        <end position="25"/>
    </location>
</feature>
<keyword evidence="4" id="KW-0349">Heme</keyword>
<dbReference type="InterPro" id="IPR000823">
    <property type="entry name" value="Peroxidase_pln"/>
</dbReference>
<evidence type="ECO:0000256" key="10">
    <source>
        <dbReference type="PIRSR" id="PIRSR600823-3"/>
    </source>
</evidence>
<dbReference type="GO" id="GO:0046872">
    <property type="term" value="F:metal ion binding"/>
    <property type="evidence" value="ECO:0007669"/>
    <property type="project" value="UniProtKB-KW"/>
</dbReference>
<evidence type="ECO:0000256" key="9">
    <source>
        <dbReference type="ARBA" id="ARBA00023324"/>
    </source>
</evidence>
<evidence type="ECO:0000313" key="16">
    <source>
        <dbReference type="EMBL" id="CAD6218020.1"/>
    </source>
</evidence>
<dbReference type="GO" id="GO:0005576">
    <property type="term" value="C:extracellular region"/>
    <property type="evidence" value="ECO:0007669"/>
    <property type="project" value="UniProtKB-SubCell"/>
</dbReference>
<evidence type="ECO:0000256" key="13">
    <source>
        <dbReference type="SAM" id="MobiDB-lite"/>
    </source>
</evidence>
<dbReference type="GO" id="GO:0006979">
    <property type="term" value="P:response to oxidative stress"/>
    <property type="evidence" value="ECO:0007669"/>
    <property type="project" value="InterPro"/>
</dbReference>
<evidence type="ECO:0000256" key="11">
    <source>
        <dbReference type="PIRSR" id="PIRSR600823-5"/>
    </source>
</evidence>
<dbReference type="Proteomes" id="UP000604825">
    <property type="component" value="Unassembled WGS sequence"/>
</dbReference>
<keyword evidence="3" id="KW-0575">Peroxidase</keyword>
<feature type="binding site" evidence="10">
    <location>
        <position position="212"/>
    </location>
    <ligand>
        <name>Ca(2+)</name>
        <dbReference type="ChEBI" id="CHEBI:29108"/>
        <label>2</label>
    </ligand>
</feature>
<feature type="binding site" evidence="10">
    <location>
        <position position="217"/>
    </location>
    <ligand>
        <name>Ca(2+)</name>
        <dbReference type="ChEBI" id="CHEBI:29108"/>
        <label>2</label>
    </ligand>
</feature>
<evidence type="ECO:0000256" key="6">
    <source>
        <dbReference type="ARBA" id="ARBA00022837"/>
    </source>
</evidence>
<keyword evidence="9" id="KW-0376">Hydrogen peroxide</keyword>
<evidence type="ECO:0000256" key="3">
    <source>
        <dbReference type="ARBA" id="ARBA00022559"/>
    </source>
</evidence>
<evidence type="ECO:0000256" key="5">
    <source>
        <dbReference type="ARBA" id="ARBA00022723"/>
    </source>
</evidence>
<feature type="domain" description="Plant heme peroxidase family profile" evidence="15">
    <location>
        <begin position="84"/>
        <end position="294"/>
    </location>
</feature>
<protein>
    <recommendedName>
        <fullName evidence="15">Plant heme peroxidase family profile domain-containing protein</fullName>
    </recommendedName>
</protein>
<proteinExistence type="inferred from homology"/>
<dbReference type="Gene3D" id="1.10.420.10">
    <property type="entry name" value="Peroxidase, domain 2"/>
    <property type="match status" value="1"/>
</dbReference>
<dbReference type="PANTHER" id="PTHR31517:SF17">
    <property type="entry name" value="PEROXIDASE 6"/>
    <property type="match status" value="1"/>
</dbReference>
<evidence type="ECO:0000256" key="4">
    <source>
        <dbReference type="ARBA" id="ARBA00022617"/>
    </source>
</evidence>
<keyword evidence="11" id="KW-1015">Disulfide bond</keyword>
<keyword evidence="14" id="KW-0732">Signal</keyword>
<feature type="binding site" evidence="10">
    <location>
        <position position="163"/>
    </location>
    <ligand>
        <name>Ca(2+)</name>
        <dbReference type="ChEBI" id="CHEBI:29108"/>
        <label>2</label>
    </ligand>
</feature>
<keyword evidence="5 10" id="KW-0479">Metal-binding</keyword>
<dbReference type="OrthoDB" id="2113341at2759"/>
<name>A0A811N9S9_9POAL</name>
<dbReference type="GO" id="GO:0020037">
    <property type="term" value="F:heme binding"/>
    <property type="evidence" value="ECO:0007669"/>
    <property type="project" value="InterPro"/>
</dbReference>